<gene>
    <name evidence="2" type="ORF">MXMO3_00771</name>
</gene>
<organism evidence="2 3">
    <name type="scientific">Maritalea myrionectae</name>
    <dbReference type="NCBI Taxonomy" id="454601"/>
    <lineage>
        <taxon>Bacteria</taxon>
        <taxon>Pseudomonadati</taxon>
        <taxon>Pseudomonadota</taxon>
        <taxon>Alphaproteobacteria</taxon>
        <taxon>Hyphomicrobiales</taxon>
        <taxon>Devosiaceae</taxon>
        <taxon>Maritalea</taxon>
    </lineage>
</organism>
<proteinExistence type="predicted"/>
<sequence length="58" mass="6867">MTTTSHLNALERRHASLDEQIHQEMQRPALNELRIGELKRKKLELKDEMSKLQGQTRQ</sequence>
<dbReference type="Proteomes" id="UP000258927">
    <property type="component" value="Chromosome"/>
</dbReference>
<dbReference type="EMBL" id="CP021330">
    <property type="protein sequence ID" value="AVX03303.1"/>
    <property type="molecule type" value="Genomic_DNA"/>
</dbReference>
<evidence type="ECO:0008006" key="4">
    <source>
        <dbReference type="Google" id="ProtNLM"/>
    </source>
</evidence>
<reference evidence="2 3" key="1">
    <citation type="submission" date="2017-05" db="EMBL/GenBank/DDBJ databases">
        <title>Genome Analysis of Maritalea myrionectae HL2708#5.</title>
        <authorList>
            <consortium name="Cotde Inc.-PKNU"/>
            <person name="Jang D."/>
            <person name="Oh H.-M."/>
        </authorList>
    </citation>
    <scope>NUCLEOTIDE SEQUENCE [LARGE SCALE GENOMIC DNA]</scope>
    <source>
        <strain evidence="2 3">HL2708#5</strain>
    </source>
</reference>
<feature type="compositionally biased region" description="Basic and acidic residues" evidence="1">
    <location>
        <begin position="9"/>
        <end position="21"/>
    </location>
</feature>
<dbReference type="InterPro" id="IPR007420">
    <property type="entry name" value="DUF465"/>
</dbReference>
<name>A0A2R4MBH1_9HYPH</name>
<keyword evidence="3" id="KW-1185">Reference proteome</keyword>
<accession>A0A2R4MBH1</accession>
<evidence type="ECO:0000313" key="2">
    <source>
        <dbReference type="EMBL" id="AVX03303.1"/>
    </source>
</evidence>
<dbReference type="Pfam" id="PF04325">
    <property type="entry name" value="DUF465"/>
    <property type="match status" value="1"/>
</dbReference>
<dbReference type="RefSeq" id="WP_084634117.1">
    <property type="nucleotide sequence ID" value="NZ_CP021330.1"/>
</dbReference>
<dbReference type="KEGG" id="mmyr:MXMO3_00771"/>
<dbReference type="AlphaFoldDB" id="A0A2R4MBH1"/>
<evidence type="ECO:0000313" key="3">
    <source>
        <dbReference type="Proteomes" id="UP000258927"/>
    </source>
</evidence>
<protein>
    <recommendedName>
        <fullName evidence="4">DUF465 domain-containing protein</fullName>
    </recommendedName>
</protein>
<dbReference type="STRING" id="1122213.GCA_000423365_02027"/>
<feature type="region of interest" description="Disordered" evidence="1">
    <location>
        <begin position="1"/>
        <end position="21"/>
    </location>
</feature>
<dbReference type="Gene3D" id="6.10.280.50">
    <property type="match status" value="1"/>
</dbReference>
<dbReference type="InterPro" id="IPR038444">
    <property type="entry name" value="DUF465_sf"/>
</dbReference>
<evidence type="ECO:0000256" key="1">
    <source>
        <dbReference type="SAM" id="MobiDB-lite"/>
    </source>
</evidence>